<reference evidence="2" key="1">
    <citation type="submission" date="2018-06" db="EMBL/GenBank/DDBJ databases">
        <authorList>
            <person name="Zhirakovskaya E."/>
        </authorList>
    </citation>
    <scope>NUCLEOTIDE SEQUENCE</scope>
</reference>
<keyword evidence="1" id="KW-1133">Transmembrane helix</keyword>
<dbReference type="InterPro" id="IPR032314">
    <property type="entry name" value="DUF4845"/>
</dbReference>
<accession>A0A3B1BSL1</accession>
<organism evidence="2">
    <name type="scientific">hydrothermal vent metagenome</name>
    <dbReference type="NCBI Taxonomy" id="652676"/>
    <lineage>
        <taxon>unclassified sequences</taxon>
        <taxon>metagenomes</taxon>
        <taxon>ecological metagenomes</taxon>
    </lineage>
</organism>
<sequence>MIRRQKQTGMTAIGWLIVVALIIMFVLVILKLFPIYMDGFKVGSILDDIENEPDISTMTPVAISKTILKRLDINMVSGVTKDDIYIDKLKNAVNVEIEYEIRERLVGNIDVVVHFNKSVTIPVP</sequence>
<evidence type="ECO:0008006" key="3">
    <source>
        <dbReference type="Google" id="ProtNLM"/>
    </source>
</evidence>
<feature type="transmembrane region" description="Helical" evidence="1">
    <location>
        <begin position="12"/>
        <end position="37"/>
    </location>
</feature>
<gene>
    <name evidence="2" type="ORF">MNBD_GAMMA25-2375</name>
</gene>
<protein>
    <recommendedName>
        <fullName evidence="3">DUF4845 domain-containing protein</fullName>
    </recommendedName>
</protein>
<proteinExistence type="predicted"/>
<evidence type="ECO:0000256" key="1">
    <source>
        <dbReference type="SAM" id="Phobius"/>
    </source>
</evidence>
<keyword evidence="1" id="KW-0812">Transmembrane</keyword>
<dbReference type="AlphaFoldDB" id="A0A3B1BSL1"/>
<evidence type="ECO:0000313" key="2">
    <source>
        <dbReference type="EMBL" id="VAX09315.1"/>
    </source>
</evidence>
<name>A0A3B1BSL1_9ZZZZ</name>
<dbReference type="EMBL" id="UOFY01000034">
    <property type="protein sequence ID" value="VAX09315.1"/>
    <property type="molecule type" value="Genomic_DNA"/>
</dbReference>
<dbReference type="Pfam" id="PF16137">
    <property type="entry name" value="DUF4845"/>
    <property type="match status" value="1"/>
</dbReference>
<keyword evidence="1" id="KW-0472">Membrane</keyword>